<evidence type="ECO:0000313" key="2">
    <source>
        <dbReference type="Proteomes" id="UP001156140"/>
    </source>
</evidence>
<organism evidence="1 2">
    <name type="scientific">Paradevosia shaoguanensis</name>
    <dbReference type="NCBI Taxonomy" id="1335043"/>
    <lineage>
        <taxon>Bacteria</taxon>
        <taxon>Pseudomonadati</taxon>
        <taxon>Pseudomonadota</taxon>
        <taxon>Alphaproteobacteria</taxon>
        <taxon>Hyphomicrobiales</taxon>
        <taxon>Devosiaceae</taxon>
        <taxon>Paradevosia</taxon>
    </lineage>
</organism>
<sequence length="136" mass="15066">MALSTHDALIYLMIVSAWSDTTMSEEELERIEDQIVRLPVFAGFDTGRLEEVANACVDLMNGAAGLDGVLDAAVAALPRRLQDTAYALAVEIAASDLRLEQEELRYLEMVRDRLDIDRLTTAAIEASARARYRLAH</sequence>
<dbReference type="CDD" id="cd07176">
    <property type="entry name" value="terB"/>
    <property type="match status" value="1"/>
</dbReference>
<keyword evidence="2" id="KW-1185">Reference proteome</keyword>
<comment type="caution">
    <text evidence="1">The sequence shown here is derived from an EMBL/GenBank/DDBJ whole genome shotgun (WGS) entry which is preliminary data.</text>
</comment>
<dbReference type="InterPro" id="IPR029024">
    <property type="entry name" value="TerB-like"/>
</dbReference>
<reference evidence="1" key="1">
    <citation type="submission" date="2022-03" db="EMBL/GenBank/DDBJ databases">
        <title>The complete genome sequence of a Methyloterrigena soli.</title>
        <authorList>
            <person name="Zi Z."/>
        </authorList>
    </citation>
    <scope>NUCLEOTIDE SEQUENCE</scope>
    <source>
        <strain evidence="1">M48</strain>
    </source>
</reference>
<dbReference type="EMBL" id="JALAZD010000001">
    <property type="protein sequence ID" value="MCI0125891.1"/>
    <property type="molecule type" value="Genomic_DNA"/>
</dbReference>
<dbReference type="Gene3D" id="1.10.3680.10">
    <property type="entry name" value="TerB-like"/>
    <property type="match status" value="1"/>
</dbReference>
<accession>A0AA41UEW8</accession>
<name>A0AA41UEW8_9HYPH</name>
<dbReference type="Proteomes" id="UP001156140">
    <property type="component" value="Unassembled WGS sequence"/>
</dbReference>
<proteinExistence type="predicted"/>
<dbReference type="SUPFAM" id="SSF158682">
    <property type="entry name" value="TerB-like"/>
    <property type="match status" value="1"/>
</dbReference>
<evidence type="ECO:0000313" key="1">
    <source>
        <dbReference type="EMBL" id="MCI0125891.1"/>
    </source>
</evidence>
<dbReference type="RefSeq" id="WP_035031496.1">
    <property type="nucleotide sequence ID" value="NZ_CP068983.1"/>
</dbReference>
<protein>
    <submittedName>
        <fullName evidence="1">Tellurite resistance TerB family protein</fullName>
    </submittedName>
</protein>
<dbReference type="AlphaFoldDB" id="A0AA41UEW8"/>
<gene>
    <name evidence="1" type="ORF">ML536_03520</name>
</gene>